<reference evidence="2" key="1">
    <citation type="submission" date="2022-10" db="EMBL/GenBank/DDBJ databases">
        <title>Tapping the CABI collections for fungal endophytes: first genome assemblies for Collariella, Neodidymelliopsis, Ascochyta clinopodiicola, Didymella pomorum, Didymosphaeria variabile, Neocosmospora piperis and Neocucurbitaria cava.</title>
        <authorList>
            <person name="Hill R."/>
        </authorList>
    </citation>
    <scope>NUCLEOTIDE SEQUENCE</scope>
    <source>
        <strain evidence="2">IMI 356814</strain>
    </source>
</reference>
<comment type="caution">
    <text evidence="2">The sequence shown here is derived from an EMBL/GenBank/DDBJ whole genome shotgun (WGS) entry which is preliminary data.</text>
</comment>
<dbReference type="InterPro" id="IPR036397">
    <property type="entry name" value="RNaseH_sf"/>
</dbReference>
<evidence type="ECO:0000259" key="1">
    <source>
        <dbReference type="PROSITE" id="PS50822"/>
    </source>
</evidence>
<dbReference type="GO" id="GO:0003676">
    <property type="term" value="F:nucleic acid binding"/>
    <property type="evidence" value="ECO:0007669"/>
    <property type="project" value="InterPro"/>
</dbReference>
<dbReference type="Gene3D" id="3.30.420.10">
    <property type="entry name" value="Ribonuclease H-like superfamily/Ribonuclease H"/>
    <property type="match status" value="1"/>
</dbReference>
<dbReference type="SUPFAM" id="SSF53098">
    <property type="entry name" value="Ribonuclease H-like"/>
    <property type="match status" value="1"/>
</dbReference>
<dbReference type="PANTHER" id="PTHR22891">
    <property type="entry name" value="EUKARYOTIC TRANSLATION INITIATION FACTOR 2C"/>
    <property type="match status" value="1"/>
</dbReference>
<dbReference type="Gene3D" id="3.40.50.2300">
    <property type="match status" value="1"/>
</dbReference>
<dbReference type="SMART" id="SM00950">
    <property type="entry name" value="Piwi"/>
    <property type="match status" value="1"/>
</dbReference>
<dbReference type="InterPro" id="IPR012337">
    <property type="entry name" value="RNaseH-like_sf"/>
</dbReference>
<feature type="domain" description="Piwi" evidence="1">
    <location>
        <begin position="171"/>
        <end position="507"/>
    </location>
</feature>
<dbReference type="Pfam" id="PF02171">
    <property type="entry name" value="Piwi"/>
    <property type="match status" value="1"/>
</dbReference>
<dbReference type="OrthoDB" id="10252740at2759"/>
<keyword evidence="3" id="KW-1185">Reference proteome</keyword>
<accession>A0A9W8YH64</accession>
<sequence>MIDMARIQPRTNFERIFTTGLTLLGVDNQEDTGSPLKAAGIKIRREVLQVPARQVSIPRIMYRESKTIDPTSQRWNLEDVKFYDTMVKFDGKILVLAPYYFQSASDTSQPASDTAKQLFEGMRGLGIDFNGRDFGNVVRVDTIDLQNIAQSLITQLSKARVGWRFNSNEKNLVIFINDTTVKEQAKAFDHFKRVVEQQFGYHSLCLSQQAIYKCKQKQQYMGNVAMKVNIRLGNTNHVIVPRAELNDPSLKRLFDGNQLDTIILGADVTHTQKDSAESSRSLAALVGSVDDTFGQFYESMRYQERNKEIIQDVYEMTKQRLEAFFNHPEGHARKPRNRLPKRILYYRDGVDNGQYYAVRKDEVQNIKRAWFDLVKEKKLTETYNEEPKVTAVVVTKRHRTRFYPERVPAVISRENQNCKQGTCVDSGVTHTTFFDFFLQSHKPPPKGTAKPTYYVVLENGMNFTPNELQVFTNWLCYTYVRATLPVGYAPPTYYADRLCDRARCYFSDYLKPQAGKRDAGKRGSELWDERWNDNGGNTHGPWDTKLNDTMFWM</sequence>
<organism evidence="2 3">
    <name type="scientific">Neocucurbitaria cava</name>
    <dbReference type="NCBI Taxonomy" id="798079"/>
    <lineage>
        <taxon>Eukaryota</taxon>
        <taxon>Fungi</taxon>
        <taxon>Dikarya</taxon>
        <taxon>Ascomycota</taxon>
        <taxon>Pezizomycotina</taxon>
        <taxon>Dothideomycetes</taxon>
        <taxon>Pleosporomycetidae</taxon>
        <taxon>Pleosporales</taxon>
        <taxon>Pleosporineae</taxon>
        <taxon>Cucurbitariaceae</taxon>
        <taxon>Neocucurbitaria</taxon>
    </lineage>
</organism>
<dbReference type="AlphaFoldDB" id="A0A9W8YH64"/>
<dbReference type="InterPro" id="IPR003165">
    <property type="entry name" value="Piwi"/>
</dbReference>
<evidence type="ECO:0000313" key="3">
    <source>
        <dbReference type="Proteomes" id="UP001140560"/>
    </source>
</evidence>
<proteinExistence type="predicted"/>
<protein>
    <recommendedName>
        <fullName evidence="1">Piwi domain-containing protein</fullName>
    </recommendedName>
</protein>
<gene>
    <name evidence="2" type="ORF">N0V83_001450</name>
</gene>
<dbReference type="PROSITE" id="PS50822">
    <property type="entry name" value="PIWI"/>
    <property type="match status" value="1"/>
</dbReference>
<evidence type="ECO:0000313" key="2">
    <source>
        <dbReference type="EMBL" id="KAJ4376169.1"/>
    </source>
</evidence>
<dbReference type="EMBL" id="JAPEUY010000002">
    <property type="protein sequence ID" value="KAJ4376169.1"/>
    <property type="molecule type" value="Genomic_DNA"/>
</dbReference>
<name>A0A9W8YH64_9PLEO</name>
<dbReference type="Proteomes" id="UP001140560">
    <property type="component" value="Unassembled WGS sequence"/>
</dbReference>